<proteinExistence type="predicted"/>
<protein>
    <submittedName>
        <fullName evidence="1">Uncharacterized protein</fullName>
    </submittedName>
</protein>
<accession>A0A9P5P6T1</accession>
<dbReference type="InterPro" id="IPR041078">
    <property type="entry name" value="Plavaka"/>
</dbReference>
<name>A0A9P5P6T1_9AGAR</name>
<dbReference type="Pfam" id="PF18759">
    <property type="entry name" value="Plavaka"/>
    <property type="match status" value="1"/>
</dbReference>
<sequence length="392" mass="44368">MANVTTEPDEFGLFCIFTQYPTHQPDEFISLDDYCDANTFYTAPAPARNPKSVFGLQTSSDPHPFDTESSSSSFNPFAPFPNASTYYMMKFAYNGNDSDGLAYIQRLNDEVIQQPDFDPKDLHGFSARKEAKRLDAPNLDAEGLPFNTHAGWKKSSVKLSLPCTGSKTREEKAPTVDINGVIHRDLLDVMREAYSSEAASEYHLRGYKQMWERDGYPEPICVHGEVYSSDAFLNMEKEVLTSPPEPGCNLERVVAPIMMYSDSTHLASFGTASICPGYLWFGSQSKYTRAKPTKFAAHHLVYFPSLPNQVEDAYTKIFGSPLTDAMKTHLKRELEHEVWKLLLTPEFLDAYVHGVVVKGPDGVLRRLYPRIFTYSADYPEKYIFLNLELLYI</sequence>
<dbReference type="Proteomes" id="UP000772434">
    <property type="component" value="Unassembled WGS sequence"/>
</dbReference>
<comment type="caution">
    <text evidence="1">The sequence shown here is derived from an EMBL/GenBank/DDBJ whole genome shotgun (WGS) entry which is preliminary data.</text>
</comment>
<keyword evidence="2" id="KW-1185">Reference proteome</keyword>
<dbReference type="AlphaFoldDB" id="A0A9P5P6T1"/>
<reference evidence="1" key="1">
    <citation type="submission" date="2020-11" db="EMBL/GenBank/DDBJ databases">
        <authorList>
            <consortium name="DOE Joint Genome Institute"/>
            <person name="Ahrendt S."/>
            <person name="Riley R."/>
            <person name="Andreopoulos W."/>
            <person name="Labutti K."/>
            <person name="Pangilinan J."/>
            <person name="Ruiz-Duenas F.J."/>
            <person name="Barrasa J.M."/>
            <person name="Sanchez-Garcia M."/>
            <person name="Camarero S."/>
            <person name="Miyauchi S."/>
            <person name="Serrano A."/>
            <person name="Linde D."/>
            <person name="Babiker R."/>
            <person name="Drula E."/>
            <person name="Ayuso-Fernandez I."/>
            <person name="Pacheco R."/>
            <person name="Padilla G."/>
            <person name="Ferreira P."/>
            <person name="Barriuso J."/>
            <person name="Kellner H."/>
            <person name="Castanera R."/>
            <person name="Alfaro M."/>
            <person name="Ramirez L."/>
            <person name="Pisabarro A.G."/>
            <person name="Kuo A."/>
            <person name="Tritt A."/>
            <person name="Lipzen A."/>
            <person name="He G."/>
            <person name="Yan M."/>
            <person name="Ng V."/>
            <person name="Cullen D."/>
            <person name="Martin F."/>
            <person name="Rosso M.-N."/>
            <person name="Henrissat B."/>
            <person name="Hibbett D."/>
            <person name="Martinez A.T."/>
            <person name="Grigoriev I.V."/>
        </authorList>
    </citation>
    <scope>NUCLEOTIDE SEQUENCE</scope>
    <source>
        <strain evidence="1">AH 40177</strain>
    </source>
</reference>
<organism evidence="1 2">
    <name type="scientific">Rhodocollybia butyracea</name>
    <dbReference type="NCBI Taxonomy" id="206335"/>
    <lineage>
        <taxon>Eukaryota</taxon>
        <taxon>Fungi</taxon>
        <taxon>Dikarya</taxon>
        <taxon>Basidiomycota</taxon>
        <taxon>Agaricomycotina</taxon>
        <taxon>Agaricomycetes</taxon>
        <taxon>Agaricomycetidae</taxon>
        <taxon>Agaricales</taxon>
        <taxon>Marasmiineae</taxon>
        <taxon>Omphalotaceae</taxon>
        <taxon>Rhodocollybia</taxon>
    </lineage>
</organism>
<dbReference type="EMBL" id="JADNRY010000550">
    <property type="protein sequence ID" value="KAF9041855.1"/>
    <property type="molecule type" value="Genomic_DNA"/>
</dbReference>
<evidence type="ECO:0000313" key="2">
    <source>
        <dbReference type="Proteomes" id="UP000772434"/>
    </source>
</evidence>
<gene>
    <name evidence="1" type="ORF">BDP27DRAFT_1244488</name>
</gene>
<evidence type="ECO:0000313" key="1">
    <source>
        <dbReference type="EMBL" id="KAF9041855.1"/>
    </source>
</evidence>
<dbReference type="OrthoDB" id="3208495at2759"/>